<evidence type="ECO:0000313" key="1">
    <source>
        <dbReference type="EMBL" id="ADY36693.1"/>
    </source>
</evidence>
<keyword evidence="2" id="KW-1185">Reference proteome</keyword>
<evidence type="ECO:0000313" key="2">
    <source>
        <dbReference type="Proteomes" id="UP000007486"/>
    </source>
</evidence>
<accession>F0R477</accession>
<dbReference type="AlphaFoldDB" id="F0R477"/>
<reference evidence="1 2" key="1">
    <citation type="journal article" date="2011" name="Stand. Genomic Sci.">
        <title>Complete genome sequence of Bacteroides salanitronis type strain (BL78).</title>
        <authorList>
            <person name="Gronow S."/>
            <person name="Held B."/>
            <person name="Lucas S."/>
            <person name="Lapidus A."/>
            <person name="Del Rio T.G."/>
            <person name="Nolan M."/>
            <person name="Tice H."/>
            <person name="Deshpande S."/>
            <person name="Cheng J.F."/>
            <person name="Pitluck S."/>
            <person name="Liolios K."/>
            <person name="Pagani I."/>
            <person name="Ivanova N."/>
            <person name="Mavromatis K."/>
            <person name="Pati A."/>
            <person name="Tapia R."/>
            <person name="Han C."/>
            <person name="Goodwin L."/>
            <person name="Chen A."/>
            <person name="Palaniappan K."/>
            <person name="Land M."/>
            <person name="Hauser L."/>
            <person name="Chang Y.J."/>
            <person name="Jeffries C.D."/>
            <person name="Brambilla E.M."/>
            <person name="Rohde M."/>
            <person name="Goker M."/>
            <person name="Detter J.C."/>
            <person name="Woyke T."/>
            <person name="Bristow J."/>
            <person name="Markowitz V."/>
            <person name="Hugenholtz P."/>
            <person name="Kyrpides N.C."/>
            <person name="Klenk H.P."/>
            <person name="Eisen J.A."/>
        </authorList>
    </citation>
    <scope>NUCLEOTIDE SEQUENCE [LARGE SCALE GENOMIC DNA]</scope>
    <source>
        <strain evidence="1 2">DSM 18170</strain>
    </source>
</reference>
<dbReference type="STRING" id="667015.Bacsa_2138"/>
<organism evidence="1 2">
    <name type="scientific">Phocaeicola salanitronis (strain DSM 18170 / JCM 13657 / CCUG 60908 / BL78)</name>
    <name type="common">Bacteroides salanitronis</name>
    <dbReference type="NCBI Taxonomy" id="667015"/>
    <lineage>
        <taxon>Bacteria</taxon>
        <taxon>Pseudomonadati</taxon>
        <taxon>Bacteroidota</taxon>
        <taxon>Bacteroidia</taxon>
        <taxon>Bacteroidales</taxon>
        <taxon>Bacteroidaceae</taxon>
        <taxon>Phocaeicola</taxon>
    </lineage>
</organism>
<name>F0R477_PHOSB</name>
<dbReference type="EMBL" id="CP002530">
    <property type="protein sequence ID" value="ADY36693.1"/>
    <property type="molecule type" value="Genomic_DNA"/>
</dbReference>
<gene>
    <name evidence="1" type="ordered locus">Bacsa_2138</name>
</gene>
<dbReference type="KEGG" id="bsa:Bacsa_2138"/>
<protein>
    <submittedName>
        <fullName evidence="1">Uncharacterized protein</fullName>
    </submittedName>
</protein>
<dbReference type="Proteomes" id="UP000007486">
    <property type="component" value="Chromosome"/>
</dbReference>
<sequence>MAIAARCSQVFCKLFKIQVSNKRLLWIDLYPINGLHKDNIHMVCDRDSNKLEVYFNLNSMKYPFTKDDLDSIAYKLGMGILSQYVIIESGIIFILDESVNYPFYENTFSFMDIDQKERTITTDFPLLHHLQTELEVGTSIYFETHEIIRPNSAIVKNGIPMFDPQKLRQHQAFLIVNIIKSGGAIEVKLDNNNFIENATNIFNGMSLISSLPFYGNEKESSENGAAKIYLSASVEMGFINIVQVHRFDNTLLSKREIEEAIPKIQDSLGLSASFCVDTFWGVH</sequence>
<proteinExistence type="predicted"/>
<dbReference type="RefSeq" id="WP_013618122.1">
    <property type="nucleotide sequence ID" value="NC_015164.1"/>
</dbReference>
<dbReference type="HOGENOM" id="CLU_982312_0_0_10"/>